<dbReference type="PROSITE" id="PS50110">
    <property type="entry name" value="RESPONSE_REGULATORY"/>
    <property type="match status" value="1"/>
</dbReference>
<reference evidence="6" key="1">
    <citation type="submission" date="2023-01" db="EMBL/GenBank/DDBJ databases">
        <title>Human gut microbiome strain richness.</title>
        <authorList>
            <person name="Chen-Liaw A."/>
        </authorList>
    </citation>
    <scope>NUCLEOTIDE SEQUENCE</scope>
    <source>
        <strain evidence="6">D59st1_B8_D59t2_181005</strain>
    </source>
</reference>
<dbReference type="GO" id="GO:0003677">
    <property type="term" value="F:DNA binding"/>
    <property type="evidence" value="ECO:0007669"/>
    <property type="project" value="UniProtKB-KW"/>
</dbReference>
<gene>
    <name evidence="6" type="ORF">PNV70_00695</name>
</gene>
<dbReference type="AlphaFoldDB" id="A0AAW6E036"/>
<dbReference type="PROSITE" id="PS50930">
    <property type="entry name" value="HTH_LYTTR"/>
    <property type="match status" value="1"/>
</dbReference>
<organism evidence="6 7">
    <name type="scientific">Ruminococcus bicirculans</name>
    <name type="common">ex Wegman et al. 2014</name>
    <dbReference type="NCBI Taxonomy" id="1160721"/>
    <lineage>
        <taxon>Bacteria</taxon>
        <taxon>Bacillati</taxon>
        <taxon>Bacillota</taxon>
        <taxon>Clostridia</taxon>
        <taxon>Eubacteriales</taxon>
        <taxon>Oscillospiraceae</taxon>
        <taxon>Ruminococcus</taxon>
    </lineage>
</organism>
<keyword evidence="6" id="KW-0238">DNA-binding</keyword>
<dbReference type="InterPro" id="IPR011006">
    <property type="entry name" value="CheY-like_superfamily"/>
</dbReference>
<dbReference type="SUPFAM" id="SSF52172">
    <property type="entry name" value="CheY-like"/>
    <property type="match status" value="1"/>
</dbReference>
<comment type="caution">
    <text evidence="6">The sequence shown here is derived from an EMBL/GenBank/DDBJ whole genome shotgun (WGS) entry which is preliminary data.</text>
</comment>
<name>A0AAW6E036_9FIRM</name>
<dbReference type="Proteomes" id="UP001211421">
    <property type="component" value="Unassembled WGS sequence"/>
</dbReference>
<evidence type="ECO:0000259" key="5">
    <source>
        <dbReference type="PROSITE" id="PS50930"/>
    </source>
</evidence>
<evidence type="ECO:0000313" key="7">
    <source>
        <dbReference type="Proteomes" id="UP001211421"/>
    </source>
</evidence>
<evidence type="ECO:0000256" key="1">
    <source>
        <dbReference type="ARBA" id="ARBA00018672"/>
    </source>
</evidence>
<dbReference type="Pfam" id="PF00072">
    <property type="entry name" value="Response_reg"/>
    <property type="match status" value="1"/>
</dbReference>
<dbReference type="Gene3D" id="3.40.50.2300">
    <property type="match status" value="1"/>
</dbReference>
<dbReference type="EMBL" id="JAQMLS010000001">
    <property type="protein sequence ID" value="MDB8740580.1"/>
    <property type="molecule type" value="Genomic_DNA"/>
</dbReference>
<feature type="modified residue" description="4-aspartylphosphate" evidence="3">
    <location>
        <position position="59"/>
    </location>
</feature>
<evidence type="ECO:0000256" key="2">
    <source>
        <dbReference type="ARBA" id="ARBA00024867"/>
    </source>
</evidence>
<evidence type="ECO:0000313" key="6">
    <source>
        <dbReference type="EMBL" id="MDB8740580.1"/>
    </source>
</evidence>
<dbReference type="InterPro" id="IPR007492">
    <property type="entry name" value="LytTR_DNA-bd_dom"/>
</dbReference>
<comment type="function">
    <text evidence="2">May play the central regulatory role in sporulation. It may be an element of the effector pathway responsible for the activation of sporulation genes in response to nutritional stress. Spo0A may act in concert with spo0H (a sigma factor) to control the expression of some genes that are critical to the sporulation process.</text>
</comment>
<accession>A0AAW6E036</accession>
<sequence length="242" mass="28520">MLRVAICDDNNVFVNKMSQAVKSEFTRQNNEDIELETYVSSELMFQHHLIKPFDVIFLDIDMPELDGFQLAAKISGSNDCYIIFVTSHPELVYDSLYFRPLNFITKSNDSFFTDKLHSVVNQLYNEMKQNTTIVLENKEVGRISLQLKNIYYIASSKHYVIYHSEHNEPIKIRGNIGELETCYSKYDFVRIHKSFLVNLRHVFNIDRNKDEIIFKQGFRLGMSKNYKQAVDEKLTQYLRKTK</sequence>
<dbReference type="InterPro" id="IPR046947">
    <property type="entry name" value="LytR-like"/>
</dbReference>
<feature type="domain" description="HTH LytTR-type" evidence="5">
    <location>
        <begin position="141"/>
        <end position="236"/>
    </location>
</feature>
<feature type="domain" description="Response regulatory" evidence="4">
    <location>
        <begin position="3"/>
        <end position="124"/>
    </location>
</feature>
<dbReference type="PANTHER" id="PTHR37299">
    <property type="entry name" value="TRANSCRIPTIONAL REGULATOR-RELATED"/>
    <property type="match status" value="1"/>
</dbReference>
<protein>
    <recommendedName>
        <fullName evidence="1">Stage 0 sporulation protein A homolog</fullName>
    </recommendedName>
</protein>
<proteinExistence type="predicted"/>
<dbReference type="RefSeq" id="WP_195550863.1">
    <property type="nucleotide sequence ID" value="NZ_JADMNX010000001.1"/>
</dbReference>
<dbReference type="InterPro" id="IPR001789">
    <property type="entry name" value="Sig_transdc_resp-reg_receiver"/>
</dbReference>
<dbReference type="PANTHER" id="PTHR37299:SF1">
    <property type="entry name" value="STAGE 0 SPORULATION PROTEIN A HOMOLOG"/>
    <property type="match status" value="1"/>
</dbReference>
<evidence type="ECO:0000256" key="3">
    <source>
        <dbReference type="PROSITE-ProRule" id="PRU00169"/>
    </source>
</evidence>
<keyword evidence="3" id="KW-0597">Phosphoprotein</keyword>
<dbReference type="Gene3D" id="2.40.50.1020">
    <property type="entry name" value="LytTr DNA-binding domain"/>
    <property type="match status" value="1"/>
</dbReference>
<evidence type="ECO:0000259" key="4">
    <source>
        <dbReference type="PROSITE" id="PS50110"/>
    </source>
</evidence>
<dbReference type="GO" id="GO:0000156">
    <property type="term" value="F:phosphorelay response regulator activity"/>
    <property type="evidence" value="ECO:0007669"/>
    <property type="project" value="InterPro"/>
</dbReference>
<dbReference type="SMART" id="SM00850">
    <property type="entry name" value="LytTR"/>
    <property type="match status" value="1"/>
</dbReference>
<dbReference type="Pfam" id="PF04397">
    <property type="entry name" value="LytTR"/>
    <property type="match status" value="1"/>
</dbReference>